<evidence type="ECO:0000313" key="2">
    <source>
        <dbReference type="EMBL" id="MBP1931932.1"/>
    </source>
</evidence>
<organism evidence="2 3">
    <name type="scientific">Ammoniphilus resinae</name>
    <dbReference type="NCBI Taxonomy" id="861532"/>
    <lineage>
        <taxon>Bacteria</taxon>
        <taxon>Bacillati</taxon>
        <taxon>Bacillota</taxon>
        <taxon>Bacilli</taxon>
        <taxon>Bacillales</taxon>
        <taxon>Paenibacillaceae</taxon>
        <taxon>Aneurinibacillus group</taxon>
        <taxon>Ammoniphilus</taxon>
    </lineage>
</organism>
<dbReference type="InterPro" id="IPR036856">
    <property type="entry name" value="Ald_Oxase/Xan_DH_a/b_sf"/>
</dbReference>
<name>A0ABS4GP85_9BACL</name>
<proteinExistence type="predicted"/>
<keyword evidence="3" id="KW-1185">Reference proteome</keyword>
<dbReference type="RefSeq" id="WP_209810003.1">
    <property type="nucleotide sequence ID" value="NZ_JAGGKT010000004.1"/>
</dbReference>
<feature type="domain" description="Aldehyde oxidase/xanthine dehydrogenase a/b hammerhead" evidence="1">
    <location>
        <begin position="11"/>
        <end position="114"/>
    </location>
</feature>
<dbReference type="InterPro" id="IPR000674">
    <property type="entry name" value="Ald_Oxase/Xan_DH_a/b"/>
</dbReference>
<dbReference type="Gene3D" id="3.90.1170.50">
    <property type="entry name" value="Aldehyde oxidase/xanthine dehydrogenase, a/b hammerhead"/>
    <property type="match status" value="1"/>
</dbReference>
<reference evidence="2 3" key="1">
    <citation type="submission" date="2021-03" db="EMBL/GenBank/DDBJ databases">
        <title>Genomic Encyclopedia of Type Strains, Phase IV (KMG-IV): sequencing the most valuable type-strain genomes for metagenomic binning, comparative biology and taxonomic classification.</title>
        <authorList>
            <person name="Goeker M."/>
        </authorList>
    </citation>
    <scope>NUCLEOTIDE SEQUENCE [LARGE SCALE GENOMIC DNA]</scope>
    <source>
        <strain evidence="2 3">DSM 24738</strain>
    </source>
</reference>
<accession>A0ABS4GP85</accession>
<dbReference type="SMART" id="SM01008">
    <property type="entry name" value="Ald_Xan_dh_C"/>
    <property type="match status" value="1"/>
</dbReference>
<dbReference type="Proteomes" id="UP001519343">
    <property type="component" value="Unassembled WGS sequence"/>
</dbReference>
<evidence type="ECO:0000313" key="3">
    <source>
        <dbReference type="Proteomes" id="UP001519343"/>
    </source>
</evidence>
<evidence type="ECO:0000259" key="1">
    <source>
        <dbReference type="SMART" id="SM01008"/>
    </source>
</evidence>
<dbReference type="Pfam" id="PF01315">
    <property type="entry name" value="Ald_Xan_dh_C"/>
    <property type="match status" value="1"/>
</dbReference>
<gene>
    <name evidence="2" type="ORF">J2Z37_001933</name>
</gene>
<dbReference type="EMBL" id="JAGGKT010000004">
    <property type="protein sequence ID" value="MBP1931932.1"/>
    <property type="molecule type" value="Genomic_DNA"/>
</dbReference>
<dbReference type="SUPFAM" id="SSF54665">
    <property type="entry name" value="CO dehydrogenase molybdoprotein N-domain-like"/>
    <property type="match status" value="1"/>
</dbReference>
<protein>
    <submittedName>
        <fullName evidence="2">CO/xanthine dehydrogenase Mo-binding subunit</fullName>
    </submittedName>
</protein>
<sequence length="123" mass="13818">MKKKDHDEKVSGQLAYISDVKVNSMLYGVLYRSPVAYGKVRSIQLPALPAGYEKIGAEHIPGNNFVKLLHKDQPIFADEWVQYIGEPMFMLVGPELAILYQLIDEVKVDIEEHPAIYTSSPTA</sequence>
<comment type="caution">
    <text evidence="2">The sequence shown here is derived from an EMBL/GenBank/DDBJ whole genome shotgun (WGS) entry which is preliminary data.</text>
</comment>